<dbReference type="InterPro" id="IPR041489">
    <property type="entry name" value="PDZ_6"/>
</dbReference>
<dbReference type="PROSITE" id="PS50106">
    <property type="entry name" value="PDZ"/>
    <property type="match status" value="1"/>
</dbReference>
<evidence type="ECO:0000256" key="2">
    <source>
        <dbReference type="ARBA" id="ARBA00004141"/>
    </source>
</evidence>
<reference evidence="13 14" key="1">
    <citation type="submission" date="2019-04" db="EMBL/GenBank/DDBJ databases">
        <title>Lewinella litorea sp. nov., isolated from a marine sand.</title>
        <authorList>
            <person name="Yoon J.-H."/>
        </authorList>
    </citation>
    <scope>NUCLEOTIDE SEQUENCE [LARGE SCALE GENOMIC DNA]</scope>
    <source>
        <strain evidence="13 14">HSMS-39</strain>
    </source>
</reference>
<evidence type="ECO:0000256" key="10">
    <source>
        <dbReference type="ARBA" id="ARBA00023136"/>
    </source>
</evidence>
<dbReference type="InterPro" id="IPR008915">
    <property type="entry name" value="Peptidase_M50"/>
</dbReference>
<keyword evidence="6 11" id="KW-0378">Hydrolase</keyword>
<keyword evidence="10 11" id="KW-0472">Membrane</keyword>
<dbReference type="CDD" id="cd06163">
    <property type="entry name" value="S2P-M50_PDZ_RseP-like"/>
    <property type="match status" value="1"/>
</dbReference>
<name>A0A4S4NQ05_9BACT</name>
<dbReference type="EC" id="3.4.24.-" evidence="11"/>
<dbReference type="SUPFAM" id="SSF50156">
    <property type="entry name" value="PDZ domain-like"/>
    <property type="match status" value="2"/>
</dbReference>
<dbReference type="PANTHER" id="PTHR42837:SF2">
    <property type="entry name" value="MEMBRANE METALLOPROTEASE ARASP2, CHLOROPLASTIC-RELATED"/>
    <property type="match status" value="1"/>
</dbReference>
<evidence type="ECO:0000256" key="11">
    <source>
        <dbReference type="RuleBase" id="RU362031"/>
    </source>
</evidence>
<dbReference type="InterPro" id="IPR036034">
    <property type="entry name" value="PDZ_sf"/>
</dbReference>
<comment type="caution">
    <text evidence="13">The sequence shown here is derived from an EMBL/GenBank/DDBJ whole genome shotgun (WGS) entry which is preliminary data.</text>
</comment>
<keyword evidence="5 11" id="KW-0812">Transmembrane</keyword>
<keyword evidence="9 11" id="KW-0482">Metalloprotease</keyword>
<evidence type="ECO:0000256" key="5">
    <source>
        <dbReference type="ARBA" id="ARBA00022692"/>
    </source>
</evidence>
<organism evidence="13 14">
    <name type="scientific">Neolewinella litorea</name>
    <dbReference type="NCBI Taxonomy" id="2562452"/>
    <lineage>
        <taxon>Bacteria</taxon>
        <taxon>Pseudomonadati</taxon>
        <taxon>Bacteroidota</taxon>
        <taxon>Saprospiria</taxon>
        <taxon>Saprospirales</taxon>
        <taxon>Lewinellaceae</taxon>
        <taxon>Neolewinella</taxon>
    </lineage>
</organism>
<feature type="transmembrane region" description="Helical" evidence="11">
    <location>
        <begin position="421"/>
        <end position="445"/>
    </location>
</feature>
<dbReference type="NCBIfam" id="TIGR00054">
    <property type="entry name" value="RIP metalloprotease RseP"/>
    <property type="match status" value="1"/>
</dbReference>
<dbReference type="OrthoDB" id="9782003at2"/>
<dbReference type="Pfam" id="PF02163">
    <property type="entry name" value="Peptidase_M50"/>
    <property type="match status" value="1"/>
</dbReference>
<keyword evidence="14" id="KW-1185">Reference proteome</keyword>
<proteinExistence type="inferred from homology"/>
<evidence type="ECO:0000256" key="9">
    <source>
        <dbReference type="ARBA" id="ARBA00023049"/>
    </source>
</evidence>
<keyword evidence="8 11" id="KW-1133">Transmembrane helix</keyword>
<evidence type="ECO:0000259" key="12">
    <source>
        <dbReference type="PROSITE" id="PS50106"/>
    </source>
</evidence>
<dbReference type="GO" id="GO:0046872">
    <property type="term" value="F:metal ion binding"/>
    <property type="evidence" value="ECO:0007669"/>
    <property type="project" value="UniProtKB-KW"/>
</dbReference>
<dbReference type="EMBL" id="SRSF01000001">
    <property type="protein sequence ID" value="THH41175.1"/>
    <property type="molecule type" value="Genomic_DNA"/>
</dbReference>
<dbReference type="Gene3D" id="2.30.42.10">
    <property type="match status" value="2"/>
</dbReference>
<feature type="domain" description="PDZ" evidence="12">
    <location>
        <begin position="225"/>
        <end position="267"/>
    </location>
</feature>
<evidence type="ECO:0000256" key="4">
    <source>
        <dbReference type="ARBA" id="ARBA00022670"/>
    </source>
</evidence>
<gene>
    <name evidence="13" type="primary">rseP</name>
    <name evidence="13" type="ORF">E4021_00835</name>
</gene>
<comment type="cofactor">
    <cofactor evidence="1 11">
        <name>Zn(2+)</name>
        <dbReference type="ChEBI" id="CHEBI:29105"/>
    </cofactor>
</comment>
<dbReference type="Proteomes" id="UP000308528">
    <property type="component" value="Unassembled WGS sequence"/>
</dbReference>
<keyword evidence="4 13" id="KW-0645">Protease</keyword>
<dbReference type="PANTHER" id="PTHR42837">
    <property type="entry name" value="REGULATOR OF SIGMA-E PROTEASE RSEP"/>
    <property type="match status" value="1"/>
</dbReference>
<dbReference type="AlphaFoldDB" id="A0A4S4NQ05"/>
<evidence type="ECO:0000256" key="7">
    <source>
        <dbReference type="ARBA" id="ARBA00022833"/>
    </source>
</evidence>
<evidence type="ECO:0000256" key="8">
    <source>
        <dbReference type="ARBA" id="ARBA00022989"/>
    </source>
</evidence>
<comment type="similarity">
    <text evidence="3 11">Belongs to the peptidase M50B family.</text>
</comment>
<dbReference type="InterPro" id="IPR001478">
    <property type="entry name" value="PDZ"/>
</dbReference>
<dbReference type="GO" id="GO:0006508">
    <property type="term" value="P:proteolysis"/>
    <property type="evidence" value="ECO:0007669"/>
    <property type="project" value="UniProtKB-KW"/>
</dbReference>
<dbReference type="RefSeq" id="WP_136456001.1">
    <property type="nucleotide sequence ID" value="NZ_SRSF01000001.1"/>
</dbReference>
<evidence type="ECO:0000256" key="3">
    <source>
        <dbReference type="ARBA" id="ARBA00007931"/>
    </source>
</evidence>
<evidence type="ECO:0000256" key="1">
    <source>
        <dbReference type="ARBA" id="ARBA00001947"/>
    </source>
</evidence>
<feature type="transmembrane region" description="Helical" evidence="11">
    <location>
        <begin position="103"/>
        <end position="128"/>
    </location>
</feature>
<dbReference type="InterPro" id="IPR004387">
    <property type="entry name" value="Pept_M50_Zn"/>
</dbReference>
<evidence type="ECO:0000313" key="13">
    <source>
        <dbReference type="EMBL" id="THH41175.1"/>
    </source>
</evidence>
<keyword evidence="7 11" id="KW-0862">Zinc</keyword>
<evidence type="ECO:0000256" key="6">
    <source>
        <dbReference type="ARBA" id="ARBA00022801"/>
    </source>
</evidence>
<dbReference type="GO" id="GO:0016020">
    <property type="term" value="C:membrane"/>
    <property type="evidence" value="ECO:0007669"/>
    <property type="project" value="UniProtKB-SubCell"/>
</dbReference>
<comment type="subcellular location">
    <subcellularLocation>
        <location evidence="2">Membrane</location>
        <topology evidence="2">Multi-pass membrane protein</topology>
    </subcellularLocation>
</comment>
<accession>A0A4S4NQ05</accession>
<protein>
    <recommendedName>
        <fullName evidence="11">Zinc metalloprotease</fullName>
        <ecNumber evidence="11">3.4.24.-</ecNumber>
    </recommendedName>
</protein>
<evidence type="ECO:0000313" key="14">
    <source>
        <dbReference type="Proteomes" id="UP000308528"/>
    </source>
</evidence>
<sequence>MDTLITVGQLVLSLSILIVLHEFGHFLPARLFGTRVEKFYLFFDPGFSLFKKQIGETEYGIGWLPLGGYVKISGMIDESFDTEQMEQEPQPWEFRAKPAWQRLIIMLGGVTVNFFLGFFIYAMVLFGYGEEYFPAENITAGIAADSLGREIGLESGDHILRVGNVPFERFNDRIVLREIAINNARNIDVNRNGQEVAVEVDPKWTDLLTRYENKNARLFTMRMPLVVADVAPGGPAEEAGLQKEDRVVSVDGTPTPYFDQVTEVIRQKKGQTITLGIQPKESEQVNEVPLTLSEEGMIGVAVAPPNYFYDTERQEYGFLESIPAGVNQGVNFLGDQFKAFGQMFAGKIKVTESLGGFASIGSMFGNTWNWERFWYMTASLSLILAFMNLLPIPALDGGHVMFLLYEVVTGRKPSDKFMERATMVGFVIVLGLVVLANGLDIWRWINN</sequence>
<dbReference type="GO" id="GO:0004222">
    <property type="term" value="F:metalloendopeptidase activity"/>
    <property type="evidence" value="ECO:0007669"/>
    <property type="project" value="InterPro"/>
</dbReference>
<dbReference type="Pfam" id="PF17820">
    <property type="entry name" value="PDZ_6"/>
    <property type="match status" value="1"/>
</dbReference>
<dbReference type="CDD" id="cd23081">
    <property type="entry name" value="cpPDZ_EcRseP-like"/>
    <property type="match status" value="1"/>
</dbReference>
<keyword evidence="11" id="KW-0479">Metal-binding</keyword>
<feature type="transmembrane region" description="Helical" evidence="11">
    <location>
        <begin position="6"/>
        <end position="27"/>
    </location>
</feature>
<dbReference type="SMART" id="SM00228">
    <property type="entry name" value="PDZ"/>
    <property type="match status" value="1"/>
</dbReference>
<feature type="transmembrane region" description="Helical" evidence="11">
    <location>
        <begin position="373"/>
        <end position="395"/>
    </location>
</feature>